<dbReference type="Proteomes" id="UP000481350">
    <property type="component" value="Unassembled WGS sequence"/>
</dbReference>
<dbReference type="SUPFAM" id="SSF47413">
    <property type="entry name" value="lambda repressor-like DNA-binding domains"/>
    <property type="match status" value="1"/>
</dbReference>
<comment type="caution">
    <text evidence="1">The sequence shown here is derived from an EMBL/GenBank/DDBJ whole genome shotgun (WGS) entry which is preliminary data.</text>
</comment>
<reference evidence="3 4" key="1">
    <citation type="journal article" date="2019" name="Nat. Med.">
        <title>A library of human gut bacterial isolates paired with longitudinal multiomics data enables mechanistic microbiome research.</title>
        <authorList>
            <person name="Poyet M."/>
            <person name="Groussin M."/>
            <person name="Gibbons S.M."/>
            <person name="Avila-Pacheco J."/>
            <person name="Jiang X."/>
            <person name="Kearney S.M."/>
            <person name="Perrotta A.R."/>
            <person name="Berdy B."/>
            <person name="Zhao S."/>
            <person name="Lieberman T.D."/>
            <person name="Swanson P.K."/>
            <person name="Smith M."/>
            <person name="Roesemann S."/>
            <person name="Alexander J.E."/>
            <person name="Rich S.A."/>
            <person name="Livny J."/>
            <person name="Vlamakis H."/>
            <person name="Clish C."/>
            <person name="Bullock K."/>
            <person name="Deik A."/>
            <person name="Scott J."/>
            <person name="Pierce K.A."/>
            <person name="Xavier R.J."/>
            <person name="Alm E.J."/>
        </authorList>
    </citation>
    <scope>NUCLEOTIDE SEQUENCE [LARGE SCALE GENOMIC DNA]</scope>
    <source>
        <strain evidence="1 3">BIOML-A283</strain>
        <strain evidence="2 4">BIOML-A284</strain>
    </source>
</reference>
<accession>A0A6I1BRG7</accession>
<name>A0A6I1BRG7_BIFLN</name>
<dbReference type="EMBL" id="WDZO01000034">
    <property type="protein sequence ID" value="KAB6910711.1"/>
    <property type="molecule type" value="Genomic_DNA"/>
</dbReference>
<sequence>MRLDETSTRIIRAVKAEAARCGKDGSSLAEALGRNPKYVYDRFSFKKDFSTRDLGKIAEFLGITTQDIIRSAAFDAQIHAKEVA</sequence>
<evidence type="ECO:0008006" key="5">
    <source>
        <dbReference type="Google" id="ProtNLM"/>
    </source>
</evidence>
<proteinExistence type="predicted"/>
<evidence type="ECO:0000313" key="3">
    <source>
        <dbReference type="Proteomes" id="UP000481350"/>
    </source>
</evidence>
<evidence type="ECO:0000313" key="4">
    <source>
        <dbReference type="Proteomes" id="UP000491334"/>
    </source>
</evidence>
<protein>
    <recommendedName>
        <fullName evidence="5">HTH cro/C1-type domain-containing protein</fullName>
    </recommendedName>
</protein>
<dbReference type="GO" id="GO:0003677">
    <property type="term" value="F:DNA binding"/>
    <property type="evidence" value="ECO:0007669"/>
    <property type="project" value="InterPro"/>
</dbReference>
<organism evidence="1 3">
    <name type="scientific">Bifidobacterium longum</name>
    <dbReference type="NCBI Taxonomy" id="216816"/>
    <lineage>
        <taxon>Bacteria</taxon>
        <taxon>Bacillati</taxon>
        <taxon>Actinomycetota</taxon>
        <taxon>Actinomycetes</taxon>
        <taxon>Bifidobacteriales</taxon>
        <taxon>Bifidobacteriaceae</taxon>
        <taxon>Bifidobacterium</taxon>
    </lineage>
</organism>
<dbReference type="InterPro" id="IPR010982">
    <property type="entry name" value="Lambda_DNA-bd_dom_sf"/>
</dbReference>
<gene>
    <name evidence="1" type="ORF">GBJ98_10150</name>
    <name evidence="2" type="ORF">GBK06_10040</name>
</gene>
<evidence type="ECO:0000313" key="1">
    <source>
        <dbReference type="EMBL" id="KAB6910711.1"/>
    </source>
</evidence>
<dbReference type="Proteomes" id="UP000491334">
    <property type="component" value="Unassembled WGS sequence"/>
</dbReference>
<dbReference type="EMBL" id="WDZP01000030">
    <property type="protein sequence ID" value="KAB6916439.1"/>
    <property type="molecule type" value="Genomic_DNA"/>
</dbReference>
<evidence type="ECO:0000313" key="2">
    <source>
        <dbReference type="EMBL" id="KAB6916439.1"/>
    </source>
</evidence>
<dbReference type="AlphaFoldDB" id="A0A6I1BRG7"/>